<gene>
    <name evidence="1" type="ORF">ZEAMMB73_Zm00001d040804</name>
</gene>
<reference evidence="1" key="1">
    <citation type="submission" date="2015-12" db="EMBL/GenBank/DDBJ databases">
        <title>Update maize B73 reference genome by single molecule sequencing technologies.</title>
        <authorList>
            <consortium name="Maize Genome Sequencing Project"/>
            <person name="Ware D."/>
        </authorList>
    </citation>
    <scope>NUCLEOTIDE SEQUENCE [LARGE SCALE GENOMIC DNA]</scope>
    <source>
        <tissue evidence="1">Seedling</tissue>
    </source>
</reference>
<evidence type="ECO:0000313" key="1">
    <source>
        <dbReference type="EMBL" id="ONM32060.1"/>
    </source>
</evidence>
<sequence>MKPFQDYLCACQPIALLNLFNSGTSLGL</sequence>
<name>A0A1D6MT14_MAIZE</name>
<organism evidence="1">
    <name type="scientific">Zea mays</name>
    <name type="common">Maize</name>
    <dbReference type="NCBI Taxonomy" id="4577"/>
    <lineage>
        <taxon>Eukaryota</taxon>
        <taxon>Viridiplantae</taxon>
        <taxon>Streptophyta</taxon>
        <taxon>Embryophyta</taxon>
        <taxon>Tracheophyta</taxon>
        <taxon>Spermatophyta</taxon>
        <taxon>Magnoliopsida</taxon>
        <taxon>Liliopsida</taxon>
        <taxon>Poales</taxon>
        <taxon>Poaceae</taxon>
        <taxon>PACMAD clade</taxon>
        <taxon>Panicoideae</taxon>
        <taxon>Andropogonodae</taxon>
        <taxon>Andropogoneae</taxon>
        <taxon>Tripsacinae</taxon>
        <taxon>Zea</taxon>
    </lineage>
</organism>
<dbReference type="EMBL" id="CM007649">
    <property type="protein sequence ID" value="ONM32060.1"/>
    <property type="molecule type" value="Genomic_DNA"/>
</dbReference>
<accession>A0A1D6MT14</accession>
<protein>
    <submittedName>
        <fullName evidence="1">Protein LOW PSII ACCUMULATION 1 chloroplastic</fullName>
    </submittedName>
</protein>
<proteinExistence type="predicted"/>
<dbReference type="AlphaFoldDB" id="A0A1D6MT14"/>